<evidence type="ECO:0000256" key="5">
    <source>
        <dbReference type="ARBA" id="ARBA00022840"/>
    </source>
</evidence>
<gene>
    <name evidence="9" type="ORF">P7D36_00025</name>
    <name evidence="8" type="ORF">P7D39_00025</name>
</gene>
<dbReference type="GO" id="GO:0009024">
    <property type="term" value="F:tagatose-6-phosphate kinase activity"/>
    <property type="evidence" value="ECO:0007669"/>
    <property type="project" value="UniProtKB-EC"/>
</dbReference>
<evidence type="ECO:0000256" key="1">
    <source>
        <dbReference type="ARBA" id="ARBA00005380"/>
    </source>
</evidence>
<dbReference type="PANTHER" id="PTHR46566:SF5">
    <property type="entry name" value="1-PHOSPHOFRUCTOKINASE"/>
    <property type="match status" value="1"/>
</dbReference>
<dbReference type="PIRSF" id="PIRSF000535">
    <property type="entry name" value="1PFK/6PFK/LacC"/>
    <property type="match status" value="1"/>
</dbReference>
<protein>
    <recommendedName>
        <fullName evidence="6">Tagatose-6-phosphate kinase</fullName>
        <ecNumber evidence="6">2.7.1.144</ecNumber>
    </recommendedName>
</protein>
<dbReference type="AlphaFoldDB" id="A0AAP5U1Y9"/>
<evidence type="ECO:0000313" key="8">
    <source>
        <dbReference type="EMBL" id="MDT2595419.1"/>
    </source>
</evidence>
<dbReference type="EMBL" id="JARPYR010000001">
    <property type="protein sequence ID" value="MDT2595419.1"/>
    <property type="molecule type" value="Genomic_DNA"/>
</dbReference>
<reference evidence="9 11" key="1">
    <citation type="submission" date="2023-03" db="EMBL/GenBank/DDBJ databases">
        <authorList>
            <person name="Shen W."/>
            <person name="Cai J."/>
        </authorList>
    </citation>
    <scope>NUCLEOTIDE SEQUENCE</scope>
    <source>
        <strain evidence="9">P55-2</strain>
        <strain evidence="8 11">P72-2</strain>
    </source>
</reference>
<evidence type="ECO:0000259" key="7">
    <source>
        <dbReference type="Pfam" id="PF00294"/>
    </source>
</evidence>
<dbReference type="PANTHER" id="PTHR46566">
    <property type="entry name" value="1-PHOSPHOFRUCTOKINASE-RELATED"/>
    <property type="match status" value="1"/>
</dbReference>
<dbReference type="Pfam" id="PF00294">
    <property type="entry name" value="PfkB"/>
    <property type="match status" value="1"/>
</dbReference>
<comment type="caution">
    <text evidence="9">The sequence shown here is derived from an EMBL/GenBank/DDBJ whole genome shotgun (WGS) entry which is preliminary data.</text>
</comment>
<keyword evidence="11" id="KW-1185">Reference proteome</keyword>
<evidence type="ECO:0000256" key="6">
    <source>
        <dbReference type="PIRNR" id="PIRNR000535"/>
    </source>
</evidence>
<evidence type="ECO:0000256" key="4">
    <source>
        <dbReference type="ARBA" id="ARBA00022777"/>
    </source>
</evidence>
<dbReference type="Proteomes" id="UP001245561">
    <property type="component" value="Unassembled WGS sequence"/>
</dbReference>
<comment type="pathway">
    <text evidence="6">Carbohydrate metabolism; D-tagatose 6-phosphate degradation; D-glyceraldehyde 3-phosphate and glycerone phosphate from D-tagatose 6-phosphate: step 1/2.</text>
</comment>
<name>A0AAP5U1Y9_9ENTE</name>
<organism evidence="9 10">
    <name type="scientific">Enterococcus dongliensis</name>
    <dbReference type="NCBI Taxonomy" id="2559925"/>
    <lineage>
        <taxon>Bacteria</taxon>
        <taxon>Bacillati</taxon>
        <taxon>Bacillota</taxon>
        <taxon>Bacilli</taxon>
        <taxon>Lactobacillales</taxon>
        <taxon>Enterococcaceae</taxon>
        <taxon>Enterococcus</taxon>
    </lineage>
</organism>
<dbReference type="Proteomes" id="UP001256547">
    <property type="component" value="Unassembled WGS sequence"/>
</dbReference>
<keyword evidence="4" id="KW-0418">Kinase</keyword>
<evidence type="ECO:0000313" key="9">
    <source>
        <dbReference type="EMBL" id="MDT2635898.1"/>
    </source>
</evidence>
<dbReference type="EC" id="2.7.1.144" evidence="6"/>
<evidence type="ECO:0000256" key="2">
    <source>
        <dbReference type="ARBA" id="ARBA00022679"/>
    </source>
</evidence>
<proteinExistence type="inferred from homology"/>
<dbReference type="InterPro" id="IPR011611">
    <property type="entry name" value="PfkB_dom"/>
</dbReference>
<dbReference type="InterPro" id="IPR002173">
    <property type="entry name" value="Carboh/pur_kinase_PfkB_CS"/>
</dbReference>
<dbReference type="GO" id="GO:0005829">
    <property type="term" value="C:cytosol"/>
    <property type="evidence" value="ECO:0007669"/>
    <property type="project" value="TreeGrafter"/>
</dbReference>
<feature type="domain" description="Carbohydrate kinase PfkB" evidence="7">
    <location>
        <begin position="11"/>
        <end position="288"/>
    </location>
</feature>
<keyword evidence="6" id="KW-0423">Lactose metabolism</keyword>
<evidence type="ECO:0000313" key="10">
    <source>
        <dbReference type="Proteomes" id="UP001245561"/>
    </source>
</evidence>
<evidence type="ECO:0000256" key="3">
    <source>
        <dbReference type="ARBA" id="ARBA00022741"/>
    </source>
</evidence>
<comment type="catalytic activity">
    <reaction evidence="6">
        <text>D-tagatofuranose 6-phosphate + ATP = D-tagatofuranose 1,6-bisphosphate + ADP + H(+)</text>
        <dbReference type="Rhea" id="RHEA:12420"/>
        <dbReference type="ChEBI" id="CHEBI:15378"/>
        <dbReference type="ChEBI" id="CHEBI:30616"/>
        <dbReference type="ChEBI" id="CHEBI:58694"/>
        <dbReference type="ChEBI" id="CHEBI:58695"/>
        <dbReference type="ChEBI" id="CHEBI:456216"/>
        <dbReference type="EC" id="2.7.1.144"/>
    </reaction>
</comment>
<dbReference type="NCBIfam" id="TIGR03168">
    <property type="entry name" value="1-PFK"/>
    <property type="match status" value="1"/>
</dbReference>
<keyword evidence="5 6" id="KW-0067">ATP-binding</keyword>
<dbReference type="EMBL" id="JARPYT010000001">
    <property type="protein sequence ID" value="MDT2635898.1"/>
    <property type="molecule type" value="Genomic_DNA"/>
</dbReference>
<accession>A0AAP5U1Y9</accession>
<dbReference type="InterPro" id="IPR017583">
    <property type="entry name" value="Tagatose/fructose_Pkinase"/>
</dbReference>
<sequence>MILTITFNPSMDYSYITKKLILGKVNRVENPHISIGGKGINAGRVASMSGEDVILTGVLGGENGQAILNTLINENRYQLEFKQIPGNSRNAVTIMHDSNTHTELVEKGIYISKEIESQFYDHLTNLLLSNPIDVICISGSANSDNEDFYCDLLNFLRSKLSDEFPILMDISGTQLVNILKNKKCKPSFIKPNTHELSEILNDVFETTESIIAALKQRLFNGIDLVMISRGSNGAIVKYQKQLYEVTIPKIETINTTGSGDATVGGMAYALSQGYSINDSIKYSMACGMSNAKIETNGIIDLSTVNSLLDQIKVKKVCD</sequence>
<dbReference type="PROSITE" id="PS00584">
    <property type="entry name" value="PFKB_KINASES_2"/>
    <property type="match status" value="1"/>
</dbReference>
<keyword evidence="3 6" id="KW-0547">Nucleotide-binding</keyword>
<dbReference type="SUPFAM" id="SSF53613">
    <property type="entry name" value="Ribokinase-like"/>
    <property type="match status" value="1"/>
</dbReference>
<comment type="similarity">
    <text evidence="6">Belongs to the carbohydrate kinase PfkB family. LacC subfamily.</text>
</comment>
<dbReference type="RefSeq" id="WP_137602868.1">
    <property type="nucleotide sequence ID" value="NZ_JARPYR010000001.1"/>
</dbReference>
<dbReference type="CDD" id="cd01164">
    <property type="entry name" value="FruK_PfkB_like"/>
    <property type="match status" value="1"/>
</dbReference>
<dbReference type="GO" id="GO:0008443">
    <property type="term" value="F:phosphofructokinase activity"/>
    <property type="evidence" value="ECO:0007669"/>
    <property type="project" value="TreeGrafter"/>
</dbReference>
<comment type="similarity">
    <text evidence="1">Belongs to the carbohydrate kinase pfkB family.</text>
</comment>
<dbReference type="GO" id="GO:0005988">
    <property type="term" value="P:lactose metabolic process"/>
    <property type="evidence" value="ECO:0007669"/>
    <property type="project" value="UniProtKB-KW"/>
</dbReference>
<dbReference type="InterPro" id="IPR029056">
    <property type="entry name" value="Ribokinase-like"/>
</dbReference>
<dbReference type="Gene3D" id="3.40.1190.20">
    <property type="match status" value="1"/>
</dbReference>
<dbReference type="GO" id="GO:0005524">
    <property type="term" value="F:ATP binding"/>
    <property type="evidence" value="ECO:0007669"/>
    <property type="project" value="UniProtKB-KW"/>
</dbReference>
<evidence type="ECO:0000313" key="11">
    <source>
        <dbReference type="Proteomes" id="UP001256547"/>
    </source>
</evidence>
<keyword evidence="2 6" id="KW-0808">Transferase</keyword>